<dbReference type="GO" id="GO:0016491">
    <property type="term" value="F:oxidoreductase activity"/>
    <property type="evidence" value="ECO:0007669"/>
    <property type="project" value="UniProtKB-KW"/>
</dbReference>
<accession>A0A917MV43</accession>
<dbReference type="PANTHER" id="PTHR43333:SF1">
    <property type="entry name" value="D-ISOMER SPECIFIC 2-HYDROXYACID DEHYDROGENASE NAD-BINDING DOMAIN-CONTAINING PROTEIN"/>
    <property type="match status" value="1"/>
</dbReference>
<feature type="domain" description="D-isomer specific 2-hydroxyacid dehydrogenase NAD-binding" evidence="3">
    <location>
        <begin position="155"/>
        <end position="328"/>
    </location>
</feature>
<reference evidence="4 5" key="1">
    <citation type="journal article" date="2014" name="Int. J. Syst. Evol. Microbiol.">
        <title>Complete genome sequence of Corynebacterium casei LMG S-19264T (=DSM 44701T), isolated from a smear-ripened cheese.</title>
        <authorList>
            <consortium name="US DOE Joint Genome Institute (JGI-PGF)"/>
            <person name="Walter F."/>
            <person name="Albersmeier A."/>
            <person name="Kalinowski J."/>
            <person name="Ruckert C."/>
        </authorList>
    </citation>
    <scope>NUCLEOTIDE SEQUENCE [LARGE SCALE GENOMIC DNA]</scope>
    <source>
        <strain evidence="4 5">CCM 8669</strain>
    </source>
</reference>
<dbReference type="AlphaFoldDB" id="A0A917MV43"/>
<gene>
    <name evidence="4" type="ORF">GCM10007359_19790</name>
</gene>
<dbReference type="RefSeq" id="WP_188360214.1">
    <property type="nucleotide sequence ID" value="NZ_BMDC01000004.1"/>
</dbReference>
<keyword evidence="2" id="KW-0520">NAD</keyword>
<name>A0A917MV43_9MICC</name>
<sequence length="365" mass="39857">MTSEHRIQVSAGEPRYNGKYRVVIGSPVSEELCKLIEENEPRVEVVRNQDLYPPMRFAADHFGDPEFTRTEEQQKEFEEMLDSADILYGVPDMDPSALARTVRANPNLKYVQTMPAGGGAQVKGADLTREELDRITFTTSAGVHGSTLAEFALFAVLAGAKNLPKLAEDQKNHNWPTNRWEMRQISDMTVLVLGLGGIGKEVAKKFKALGATVWGTSRSAKPVENVDRVITLASIVEAAPEIDAIVVTLPGTDSTEGAVNADFFKAAKSGLIVTNVGRGSVIDEEALIEALNHETVAFAGLDVTSVEPLPKESALWNHPKVLISPHTAALSDQESRRITEIFIRNLTAFIDGEPMINVVDTVAFY</sequence>
<dbReference type="PANTHER" id="PTHR43333">
    <property type="entry name" value="2-HACID_DH_C DOMAIN-CONTAINING PROTEIN"/>
    <property type="match status" value="1"/>
</dbReference>
<dbReference type="EMBL" id="BMDC01000004">
    <property type="protein sequence ID" value="GGH65986.1"/>
    <property type="molecule type" value="Genomic_DNA"/>
</dbReference>
<dbReference type="SUPFAM" id="SSF51735">
    <property type="entry name" value="NAD(P)-binding Rossmann-fold domains"/>
    <property type="match status" value="1"/>
</dbReference>
<evidence type="ECO:0000313" key="4">
    <source>
        <dbReference type="EMBL" id="GGH65986.1"/>
    </source>
</evidence>
<keyword evidence="5" id="KW-1185">Reference proteome</keyword>
<evidence type="ECO:0000313" key="5">
    <source>
        <dbReference type="Proteomes" id="UP000600171"/>
    </source>
</evidence>
<proteinExistence type="predicted"/>
<evidence type="ECO:0000259" key="3">
    <source>
        <dbReference type="Pfam" id="PF02826"/>
    </source>
</evidence>
<dbReference type="InterPro" id="IPR036291">
    <property type="entry name" value="NAD(P)-bd_dom_sf"/>
</dbReference>
<dbReference type="CDD" id="cd05300">
    <property type="entry name" value="2-Hacid_dh_1"/>
    <property type="match status" value="1"/>
</dbReference>
<comment type="caution">
    <text evidence="4">The sequence shown here is derived from an EMBL/GenBank/DDBJ whole genome shotgun (WGS) entry which is preliminary data.</text>
</comment>
<keyword evidence="1" id="KW-0560">Oxidoreductase</keyword>
<evidence type="ECO:0000256" key="2">
    <source>
        <dbReference type="ARBA" id="ARBA00023027"/>
    </source>
</evidence>
<dbReference type="Gene3D" id="3.40.50.720">
    <property type="entry name" value="NAD(P)-binding Rossmann-like Domain"/>
    <property type="match status" value="2"/>
</dbReference>
<evidence type="ECO:0000256" key="1">
    <source>
        <dbReference type="ARBA" id="ARBA00023002"/>
    </source>
</evidence>
<protein>
    <submittedName>
        <fullName evidence="4">2-hydroxyacid dehydrogenase</fullName>
    </submittedName>
</protein>
<dbReference type="GO" id="GO:0051287">
    <property type="term" value="F:NAD binding"/>
    <property type="evidence" value="ECO:0007669"/>
    <property type="project" value="InterPro"/>
</dbReference>
<dbReference type="Pfam" id="PF02826">
    <property type="entry name" value="2-Hacid_dh_C"/>
    <property type="match status" value="1"/>
</dbReference>
<dbReference type="InterPro" id="IPR006140">
    <property type="entry name" value="D-isomer_DH_NAD-bd"/>
</dbReference>
<dbReference type="Proteomes" id="UP000600171">
    <property type="component" value="Unassembled WGS sequence"/>
</dbReference>
<organism evidence="4 5">
    <name type="scientific">Rothia aerolata</name>
    <dbReference type="NCBI Taxonomy" id="1812262"/>
    <lineage>
        <taxon>Bacteria</taxon>
        <taxon>Bacillati</taxon>
        <taxon>Actinomycetota</taxon>
        <taxon>Actinomycetes</taxon>
        <taxon>Micrococcales</taxon>
        <taxon>Micrococcaceae</taxon>
        <taxon>Rothia</taxon>
    </lineage>
</organism>